<dbReference type="EMBL" id="QUMO01000001">
    <property type="protein sequence ID" value="REF89585.1"/>
    <property type="molecule type" value="Genomic_DNA"/>
</dbReference>
<accession>A0A3D9Z473</accession>
<gene>
    <name evidence="10" type="ORF">DES32_0811</name>
</gene>
<protein>
    <submittedName>
        <fullName evidence="10">Formate hydrogenlyase subunit 3/multisubunit Na+/H+ antiporter MnhD subunit</fullName>
    </submittedName>
</protein>
<keyword evidence="6 8" id="KW-0472">Membrane</keyword>
<keyword evidence="11" id="KW-1185">Reference proteome</keyword>
<evidence type="ECO:0000256" key="7">
    <source>
        <dbReference type="RuleBase" id="RU000320"/>
    </source>
</evidence>
<organism evidence="10 11">
    <name type="scientific">Methylovirgula ligni</name>
    <dbReference type="NCBI Taxonomy" id="569860"/>
    <lineage>
        <taxon>Bacteria</taxon>
        <taxon>Pseudomonadati</taxon>
        <taxon>Pseudomonadota</taxon>
        <taxon>Alphaproteobacteria</taxon>
        <taxon>Hyphomicrobiales</taxon>
        <taxon>Beijerinckiaceae</taxon>
        <taxon>Methylovirgula</taxon>
    </lineage>
</organism>
<feature type="transmembrane region" description="Helical" evidence="8">
    <location>
        <begin position="526"/>
        <end position="544"/>
    </location>
</feature>
<feature type="transmembrane region" description="Helical" evidence="8">
    <location>
        <begin position="28"/>
        <end position="51"/>
    </location>
</feature>
<keyword evidence="3 7" id="KW-0812">Transmembrane</keyword>
<feature type="transmembrane region" description="Helical" evidence="8">
    <location>
        <begin position="265"/>
        <end position="287"/>
    </location>
</feature>
<feature type="transmembrane region" description="Helical" evidence="8">
    <location>
        <begin position="645"/>
        <end position="664"/>
    </location>
</feature>
<evidence type="ECO:0000256" key="4">
    <source>
        <dbReference type="ARBA" id="ARBA00022989"/>
    </source>
</evidence>
<dbReference type="GO" id="GO:0016829">
    <property type="term" value="F:lyase activity"/>
    <property type="evidence" value="ECO:0007669"/>
    <property type="project" value="UniProtKB-KW"/>
</dbReference>
<feature type="transmembrane region" description="Helical" evidence="8">
    <location>
        <begin position="465"/>
        <end position="488"/>
    </location>
</feature>
<evidence type="ECO:0000313" key="11">
    <source>
        <dbReference type="Proteomes" id="UP000256900"/>
    </source>
</evidence>
<feature type="transmembrane region" description="Helical" evidence="8">
    <location>
        <begin position="114"/>
        <end position="147"/>
    </location>
</feature>
<feature type="transmembrane region" description="Helical" evidence="8">
    <location>
        <begin position="236"/>
        <end position="253"/>
    </location>
</feature>
<feature type="transmembrane region" description="Helical" evidence="8">
    <location>
        <begin position="373"/>
        <end position="393"/>
    </location>
</feature>
<feature type="domain" description="NADH:quinone oxidoreductase/Mrp antiporter transmembrane" evidence="9">
    <location>
        <begin position="125"/>
        <end position="407"/>
    </location>
</feature>
<reference evidence="10 11" key="1">
    <citation type="submission" date="2018-08" db="EMBL/GenBank/DDBJ databases">
        <title>Genomic Encyclopedia of Type Strains, Phase IV (KMG-IV): sequencing the most valuable type-strain genomes for metagenomic binning, comparative biology and taxonomic classification.</title>
        <authorList>
            <person name="Goeker M."/>
        </authorList>
    </citation>
    <scope>NUCLEOTIDE SEQUENCE [LARGE SCALE GENOMIC DNA]</scope>
    <source>
        <strain evidence="10 11">BW863</strain>
    </source>
</reference>
<dbReference type="InterPro" id="IPR003918">
    <property type="entry name" value="NADH_UbQ_OxRdtase"/>
</dbReference>
<dbReference type="GO" id="GO:0005886">
    <property type="term" value="C:plasma membrane"/>
    <property type="evidence" value="ECO:0007669"/>
    <property type="project" value="UniProtKB-SubCell"/>
</dbReference>
<evidence type="ECO:0000256" key="5">
    <source>
        <dbReference type="ARBA" id="ARBA00023002"/>
    </source>
</evidence>
<feature type="transmembrane region" description="Helical" evidence="8">
    <location>
        <begin position="72"/>
        <end position="94"/>
    </location>
</feature>
<dbReference type="GO" id="GO:0042773">
    <property type="term" value="P:ATP synthesis coupled electron transport"/>
    <property type="evidence" value="ECO:0007669"/>
    <property type="project" value="InterPro"/>
</dbReference>
<feature type="transmembrane region" description="Helical" evidence="8">
    <location>
        <begin position="202"/>
        <end position="224"/>
    </location>
</feature>
<evidence type="ECO:0000256" key="8">
    <source>
        <dbReference type="SAM" id="Phobius"/>
    </source>
</evidence>
<feature type="transmembrane region" description="Helical" evidence="8">
    <location>
        <begin position="307"/>
        <end position="335"/>
    </location>
</feature>
<dbReference type="InterPro" id="IPR001750">
    <property type="entry name" value="ND/Mrp_TM"/>
</dbReference>
<evidence type="ECO:0000256" key="1">
    <source>
        <dbReference type="ARBA" id="ARBA00004651"/>
    </source>
</evidence>
<feature type="transmembrane region" description="Helical" evidence="8">
    <location>
        <begin position="419"/>
        <end position="444"/>
    </location>
</feature>
<keyword evidence="4 8" id="KW-1133">Transmembrane helix</keyword>
<dbReference type="GO" id="GO:0016491">
    <property type="term" value="F:oxidoreductase activity"/>
    <property type="evidence" value="ECO:0007669"/>
    <property type="project" value="UniProtKB-KW"/>
</dbReference>
<dbReference type="RefSeq" id="WP_115835521.1">
    <property type="nucleotide sequence ID" value="NZ_CP025086.1"/>
</dbReference>
<dbReference type="Proteomes" id="UP000256900">
    <property type="component" value="Unassembled WGS sequence"/>
</dbReference>
<comment type="caution">
    <text evidence="10">The sequence shown here is derived from an EMBL/GenBank/DDBJ whole genome shotgun (WGS) entry which is preliminary data.</text>
</comment>
<sequence>MALLLSCVAGDLILSVLAVILSGWRYATPIVYGGTLVISAILSGIALFAVAQSPMSITLPLGLPWLGAHFRLDALAAAFLLIVNFGGAGVSLYALGYGRHEPEPGRVLPFYPVFLAAMNLVVIAADAYSFLLAWELMSLASWALVIARHRTNGNLRAGYIYLLMASAGTFALLFCFGLLAGAQGNYAFAAIRAHHLAPSLTGLALALALIGAGSKAGLVPFHVWLPLAHPAAPSHVSALMSGVMTKVAIYAFIRIVFDLMGPPQWWWSVAPLLLGGATAALGVLYALMETDIKRILAYSTIENVGIIFIAIGLALAFKASGLAGAAALALTAALFHVLNHMLFKSVLFFGAGTLIVSTGTRDIEKLGGLINRLPYSSAAVLAASIAISALPPFNGFASEWLVFQSILVSPQLPQMGLKLIVPGVGVLLALAAALAAACFVRAFGITYLGRPRTPAAAAAREVDRWSLAAMLGLAALCLFVGLFPGLAIDWLQPVASAMVSGRMPPQSSIAWLSIVPVSASRSSYNGLLLFGFMVAAATIAAAMVHRFASRAVRIAPFWDCGYPNLGPQVQYSATSLSQPIRRVFGSVTFGAHETVDMPAPEDPRPAKLVRTIRDPVWDFLYAPIAVFIDRAAGLLNHIQFLTIRVYLAMVFVALVALLTVLALWG</sequence>
<dbReference type="NCBIfam" id="NF005086">
    <property type="entry name" value="PRK06521.1"/>
    <property type="match status" value="1"/>
</dbReference>
<dbReference type="AlphaFoldDB" id="A0A3D9Z473"/>
<dbReference type="PANTHER" id="PTHR42682:SF3">
    <property type="entry name" value="FORMATE HYDROGENLYASE SUBUNIT 3-RELATED"/>
    <property type="match status" value="1"/>
</dbReference>
<proteinExistence type="predicted"/>
<evidence type="ECO:0000256" key="3">
    <source>
        <dbReference type="ARBA" id="ARBA00022692"/>
    </source>
</evidence>
<keyword evidence="10" id="KW-0456">Lyase</keyword>
<dbReference type="OrthoDB" id="9811798at2"/>
<dbReference type="InterPro" id="IPR052175">
    <property type="entry name" value="ComplexI-like_HydComp"/>
</dbReference>
<dbReference type="PRINTS" id="PR01437">
    <property type="entry name" value="NUOXDRDTASE4"/>
</dbReference>
<feature type="transmembrane region" description="Helical" evidence="8">
    <location>
        <begin position="159"/>
        <end position="182"/>
    </location>
</feature>
<evidence type="ECO:0000256" key="6">
    <source>
        <dbReference type="ARBA" id="ARBA00023136"/>
    </source>
</evidence>
<evidence type="ECO:0000313" key="10">
    <source>
        <dbReference type="EMBL" id="REF89585.1"/>
    </source>
</evidence>
<comment type="subcellular location">
    <subcellularLocation>
        <location evidence="1">Cell membrane</location>
        <topology evidence="1">Multi-pass membrane protein</topology>
    </subcellularLocation>
    <subcellularLocation>
        <location evidence="7">Membrane</location>
        <topology evidence="7">Multi-pass membrane protein</topology>
    </subcellularLocation>
</comment>
<name>A0A3D9Z473_9HYPH</name>
<dbReference type="Pfam" id="PF00361">
    <property type="entry name" value="Proton_antipo_M"/>
    <property type="match status" value="1"/>
</dbReference>
<keyword evidence="2" id="KW-1003">Cell membrane</keyword>
<dbReference type="PANTHER" id="PTHR42682">
    <property type="entry name" value="HYDROGENASE-4 COMPONENT F"/>
    <property type="match status" value="1"/>
</dbReference>
<dbReference type="GO" id="GO:0008137">
    <property type="term" value="F:NADH dehydrogenase (ubiquinone) activity"/>
    <property type="evidence" value="ECO:0007669"/>
    <property type="project" value="InterPro"/>
</dbReference>
<evidence type="ECO:0000256" key="2">
    <source>
        <dbReference type="ARBA" id="ARBA00022475"/>
    </source>
</evidence>
<keyword evidence="5" id="KW-0560">Oxidoreductase</keyword>
<evidence type="ECO:0000259" key="9">
    <source>
        <dbReference type="Pfam" id="PF00361"/>
    </source>
</evidence>